<keyword evidence="1" id="KW-0472">Membrane</keyword>
<dbReference type="RefSeq" id="WP_188386010.1">
    <property type="nucleotide sequence ID" value="NZ_BMEY01000025.1"/>
</dbReference>
<feature type="transmembrane region" description="Helical" evidence="1">
    <location>
        <begin position="40"/>
        <end position="61"/>
    </location>
</feature>
<sequence length="501" mass="57549">MNNLSKRDFDKYIGKDSFYTEEDKERFFNQSGKTKRRKHLIPQLLTVAFILGIFIVGANFIQNTVFLSSNDNVGPETRIELTEVDSLEKIKEYYYQLTPGLGRAEDLGLVTEVDKTLAIKEGYDLHIDKIWYNSENIHVYYSIGIPEIKTVYQNSIPAISNLKILGDEDGRFLSQESGPSGINESIPIFNKRIYNHISLSPLENHNFESIDQIEEFVSIQVTTELAYKDYYDLEEIEIPLKYNEDKIKETVITTPINETFIFPGGRIVVDQFEMGVSKNYIHGDIYLDEGIHLMYGDGTIDIGTEDPLYLYFYKEDPDSTAIVMETDAFNHVPEEVNVKINSLSLYGQDAFKFSIDLADYGYFKNYENQDIKVHEKITEIKDTSIFLDKLYVDEDGLRFFILFEPKNKNQSIQLIPGSINTYQGNIGQDIPNLITVVNELGEPSDGSDIFGTRSIYEDSSYALQLIKSFVQSSERIDITVENLSYLVKVNNQSVWFELNKE</sequence>
<dbReference type="Proteomes" id="UP000613512">
    <property type="component" value="Unassembled WGS sequence"/>
</dbReference>
<evidence type="ECO:0000313" key="3">
    <source>
        <dbReference type="Proteomes" id="UP000613512"/>
    </source>
</evidence>
<organism evidence="2 3">
    <name type="scientific">Ornithinibacillus halotolerans</name>
    <dbReference type="NCBI Taxonomy" id="1274357"/>
    <lineage>
        <taxon>Bacteria</taxon>
        <taxon>Bacillati</taxon>
        <taxon>Bacillota</taxon>
        <taxon>Bacilli</taxon>
        <taxon>Bacillales</taxon>
        <taxon>Bacillaceae</taxon>
        <taxon>Ornithinibacillus</taxon>
    </lineage>
</organism>
<keyword evidence="1" id="KW-1133">Transmembrane helix</keyword>
<name>A0A916S936_9BACI</name>
<gene>
    <name evidence="2" type="ORF">GCM10008025_35390</name>
</gene>
<evidence type="ECO:0000313" key="2">
    <source>
        <dbReference type="EMBL" id="GGA89703.1"/>
    </source>
</evidence>
<evidence type="ECO:0000256" key="1">
    <source>
        <dbReference type="SAM" id="Phobius"/>
    </source>
</evidence>
<comment type="caution">
    <text evidence="2">The sequence shown here is derived from an EMBL/GenBank/DDBJ whole genome shotgun (WGS) entry which is preliminary data.</text>
</comment>
<dbReference type="AlphaFoldDB" id="A0A916S936"/>
<accession>A0A916S936</accession>
<keyword evidence="1" id="KW-0812">Transmembrane</keyword>
<reference evidence="2" key="1">
    <citation type="journal article" date="2014" name="Int. J. Syst. Evol. Microbiol.">
        <title>Complete genome sequence of Corynebacterium casei LMG S-19264T (=DSM 44701T), isolated from a smear-ripened cheese.</title>
        <authorList>
            <consortium name="US DOE Joint Genome Institute (JGI-PGF)"/>
            <person name="Walter F."/>
            <person name="Albersmeier A."/>
            <person name="Kalinowski J."/>
            <person name="Ruckert C."/>
        </authorList>
    </citation>
    <scope>NUCLEOTIDE SEQUENCE</scope>
    <source>
        <strain evidence="2">CGMCC 1.12408</strain>
    </source>
</reference>
<keyword evidence="3" id="KW-1185">Reference proteome</keyword>
<protein>
    <recommendedName>
        <fullName evidence="4">DUF4179 domain-containing protein</fullName>
    </recommendedName>
</protein>
<dbReference type="EMBL" id="BMEY01000025">
    <property type="protein sequence ID" value="GGA89703.1"/>
    <property type="molecule type" value="Genomic_DNA"/>
</dbReference>
<evidence type="ECO:0008006" key="4">
    <source>
        <dbReference type="Google" id="ProtNLM"/>
    </source>
</evidence>
<reference evidence="2" key="2">
    <citation type="submission" date="2020-09" db="EMBL/GenBank/DDBJ databases">
        <authorList>
            <person name="Sun Q."/>
            <person name="Zhou Y."/>
        </authorList>
    </citation>
    <scope>NUCLEOTIDE SEQUENCE</scope>
    <source>
        <strain evidence="2">CGMCC 1.12408</strain>
    </source>
</reference>
<proteinExistence type="predicted"/>